<feature type="domain" description="Nucleotidyl transferase" evidence="9">
    <location>
        <begin position="7"/>
        <end position="234"/>
    </location>
</feature>
<sequence length="662" mass="73710">MKNKLAAIILAAGEGKRMKSKIPKVLHTIGNLSIIEHSVVKVQSVNPAHIVVVASPQVANRFKKIEEKVDIAIQKRPLGTADATLIGIGKVRKDIETVLVVYGADLAYITPSTLNRVVKRHMKSNSVQTLITAKVAKPEGFGRVLRKESKIVDIIEEKDASTSQRKIKEINVGIYVFNKVWLKNSLPKVKPSIVTGESYLVDLVKIAARAHQKIETYELQDTKEWLPIDSQKDLRLAQNRIGNNIHIMGIAGSGASAVAQIAKGNGYEVSGCDINPRSSYLKDSKLEIKRGHKSSHIHNVGMLIVSPAVLKYDPKNGELKEAKKQKIPVVTWQEFQARFLQKDKYVISIAGAYGKSTTTAMVSQVLIDSGLDPTCEIGATVIDWHKNYRVGKSEFYVNEADEYNDNFLNYQPDIAVILNLAWDHPDYFKSEKDILASYKKFIHKIKKGGTLVISSKSLKVLKLLNRNDIKIVIIKDFPGVKLSIIGDFRKENANAALTAAQILGVSLDRAKKSLATFKGLARRLEYKGEINGTKIFDDYAVQPYTIKATANALCDKFKSQKVALVIEPHTFSRLQSFFNQFTKNLKEINAERIFITDVYAAREHGNSHQLAKNLAQKVGSKAKYSGSIEDTVVYLKKHLGDFDIILSIGAGDIYKLYELLRS</sequence>
<dbReference type="GO" id="GO:0009252">
    <property type="term" value="P:peptidoglycan biosynthetic process"/>
    <property type="evidence" value="ECO:0007669"/>
    <property type="project" value="UniProtKB-KW"/>
</dbReference>
<dbReference type="GO" id="GO:0005524">
    <property type="term" value="F:ATP binding"/>
    <property type="evidence" value="ECO:0007669"/>
    <property type="project" value="UniProtKB-KW"/>
</dbReference>
<dbReference type="GO" id="GO:0016881">
    <property type="term" value="F:acid-amino acid ligase activity"/>
    <property type="evidence" value="ECO:0007669"/>
    <property type="project" value="InterPro"/>
</dbReference>
<dbReference type="SUPFAM" id="SSF53448">
    <property type="entry name" value="Nucleotide-diphospho-sugar transferases"/>
    <property type="match status" value="1"/>
</dbReference>
<keyword evidence="1" id="KW-0436">Ligase</keyword>
<protein>
    <recommendedName>
        <fullName evidence="15">UDP-N-acetylmuramate--L-alanine ligase</fullName>
    </recommendedName>
</protein>
<evidence type="ECO:0000256" key="8">
    <source>
        <dbReference type="ARBA" id="ARBA00023316"/>
    </source>
</evidence>
<reference evidence="13 14" key="1">
    <citation type="journal article" date="2016" name="Nat. Commun.">
        <title>Thousands of microbial genomes shed light on interconnected biogeochemical processes in an aquifer system.</title>
        <authorList>
            <person name="Anantharaman K."/>
            <person name="Brown C.T."/>
            <person name="Hug L.A."/>
            <person name="Sharon I."/>
            <person name="Castelle C.J."/>
            <person name="Probst A.J."/>
            <person name="Thomas B.C."/>
            <person name="Singh A."/>
            <person name="Wilkins M.J."/>
            <person name="Karaoz U."/>
            <person name="Brodie E.L."/>
            <person name="Williams K.H."/>
            <person name="Hubbard S.S."/>
            <person name="Banfield J.F."/>
        </authorList>
    </citation>
    <scope>NUCLEOTIDE SEQUENCE [LARGE SCALE GENOMIC DNA]</scope>
</reference>
<dbReference type="InterPro" id="IPR005835">
    <property type="entry name" value="NTP_transferase_dom"/>
</dbReference>
<evidence type="ECO:0008006" key="15">
    <source>
        <dbReference type="Google" id="ProtNLM"/>
    </source>
</evidence>
<dbReference type="STRING" id="1797729.A3A60_03460"/>
<dbReference type="InterPro" id="IPR036615">
    <property type="entry name" value="Mur_ligase_C_dom_sf"/>
</dbReference>
<evidence type="ECO:0000256" key="6">
    <source>
        <dbReference type="ARBA" id="ARBA00022984"/>
    </source>
</evidence>
<evidence type="ECO:0000256" key="2">
    <source>
        <dbReference type="ARBA" id="ARBA00022618"/>
    </source>
</evidence>
<gene>
    <name evidence="13" type="ORF">A3A60_03460</name>
</gene>
<dbReference type="Pfam" id="PF00483">
    <property type="entry name" value="NTP_transferase"/>
    <property type="match status" value="1"/>
</dbReference>
<dbReference type="SUPFAM" id="SSF53623">
    <property type="entry name" value="MurD-like peptide ligases, catalytic domain"/>
    <property type="match status" value="1"/>
</dbReference>
<dbReference type="GO" id="GO:0051301">
    <property type="term" value="P:cell division"/>
    <property type="evidence" value="ECO:0007669"/>
    <property type="project" value="UniProtKB-KW"/>
</dbReference>
<keyword evidence="7" id="KW-0131">Cell cycle</keyword>
<name>A0A1F5I4E8_9BACT</name>
<dbReference type="SUPFAM" id="SSF51984">
    <property type="entry name" value="MurCD N-terminal domain"/>
    <property type="match status" value="1"/>
</dbReference>
<keyword evidence="5" id="KW-0133">Cell shape</keyword>
<dbReference type="InterPro" id="IPR050061">
    <property type="entry name" value="MurCDEF_pg_biosynth"/>
</dbReference>
<dbReference type="AlphaFoldDB" id="A0A1F5I4E8"/>
<dbReference type="InterPro" id="IPR000713">
    <property type="entry name" value="Mur_ligase_N"/>
</dbReference>
<evidence type="ECO:0000259" key="11">
    <source>
        <dbReference type="Pfam" id="PF02875"/>
    </source>
</evidence>
<evidence type="ECO:0000256" key="3">
    <source>
        <dbReference type="ARBA" id="ARBA00022741"/>
    </source>
</evidence>
<dbReference type="Proteomes" id="UP000179227">
    <property type="component" value="Unassembled WGS sequence"/>
</dbReference>
<feature type="domain" description="Mur ligase C-terminal" evidence="11">
    <location>
        <begin position="522"/>
        <end position="651"/>
    </location>
</feature>
<dbReference type="EMBL" id="MFBS01000003">
    <property type="protein sequence ID" value="OGE11139.1"/>
    <property type="molecule type" value="Genomic_DNA"/>
</dbReference>
<keyword evidence="2" id="KW-0132">Cell division</keyword>
<keyword evidence="3" id="KW-0547">Nucleotide-binding</keyword>
<keyword evidence="4" id="KW-0067">ATP-binding</keyword>
<evidence type="ECO:0000259" key="9">
    <source>
        <dbReference type="Pfam" id="PF00483"/>
    </source>
</evidence>
<evidence type="ECO:0000313" key="14">
    <source>
        <dbReference type="Proteomes" id="UP000179227"/>
    </source>
</evidence>
<evidence type="ECO:0000313" key="13">
    <source>
        <dbReference type="EMBL" id="OGE11139.1"/>
    </source>
</evidence>
<dbReference type="Pfam" id="PF01225">
    <property type="entry name" value="Mur_ligase"/>
    <property type="match status" value="1"/>
</dbReference>
<dbReference type="Gene3D" id="3.90.550.10">
    <property type="entry name" value="Spore Coat Polysaccharide Biosynthesis Protein SpsA, Chain A"/>
    <property type="match status" value="1"/>
</dbReference>
<keyword evidence="6" id="KW-0573">Peptidoglycan synthesis</keyword>
<dbReference type="Pfam" id="PF08245">
    <property type="entry name" value="Mur_ligase_M"/>
    <property type="match status" value="1"/>
</dbReference>
<keyword evidence="8" id="KW-0961">Cell wall biogenesis/degradation</keyword>
<dbReference type="InterPro" id="IPR036565">
    <property type="entry name" value="Mur-like_cat_sf"/>
</dbReference>
<dbReference type="Gene3D" id="3.90.190.20">
    <property type="entry name" value="Mur ligase, C-terminal domain"/>
    <property type="match status" value="1"/>
</dbReference>
<dbReference type="PANTHER" id="PTHR43445:SF3">
    <property type="entry name" value="UDP-N-ACETYLMURAMATE--L-ALANINE LIGASE"/>
    <property type="match status" value="1"/>
</dbReference>
<feature type="domain" description="Mur ligase central" evidence="12">
    <location>
        <begin position="349"/>
        <end position="471"/>
    </location>
</feature>
<dbReference type="InterPro" id="IPR004101">
    <property type="entry name" value="Mur_ligase_C"/>
</dbReference>
<evidence type="ECO:0000256" key="5">
    <source>
        <dbReference type="ARBA" id="ARBA00022960"/>
    </source>
</evidence>
<evidence type="ECO:0000256" key="4">
    <source>
        <dbReference type="ARBA" id="ARBA00022840"/>
    </source>
</evidence>
<dbReference type="PANTHER" id="PTHR43445">
    <property type="entry name" value="UDP-N-ACETYLMURAMATE--L-ALANINE LIGASE-RELATED"/>
    <property type="match status" value="1"/>
</dbReference>
<feature type="domain" description="Mur ligase N-terminal catalytic" evidence="10">
    <location>
        <begin position="244"/>
        <end position="341"/>
    </location>
</feature>
<evidence type="ECO:0000256" key="7">
    <source>
        <dbReference type="ARBA" id="ARBA00023306"/>
    </source>
</evidence>
<proteinExistence type="predicted"/>
<evidence type="ECO:0000259" key="10">
    <source>
        <dbReference type="Pfam" id="PF01225"/>
    </source>
</evidence>
<dbReference type="InterPro" id="IPR013221">
    <property type="entry name" value="Mur_ligase_cen"/>
</dbReference>
<organism evidence="13 14">
    <name type="scientific">Candidatus Curtissbacteria bacterium RIFCSPLOWO2_01_FULL_42_26</name>
    <dbReference type="NCBI Taxonomy" id="1797729"/>
    <lineage>
        <taxon>Bacteria</taxon>
        <taxon>Candidatus Curtissiibacteriota</taxon>
    </lineage>
</organism>
<dbReference type="Pfam" id="PF02875">
    <property type="entry name" value="Mur_ligase_C"/>
    <property type="match status" value="1"/>
</dbReference>
<accession>A0A1F5I4E8</accession>
<dbReference type="GO" id="GO:0071555">
    <property type="term" value="P:cell wall organization"/>
    <property type="evidence" value="ECO:0007669"/>
    <property type="project" value="UniProtKB-KW"/>
</dbReference>
<evidence type="ECO:0000259" key="12">
    <source>
        <dbReference type="Pfam" id="PF08245"/>
    </source>
</evidence>
<comment type="caution">
    <text evidence="13">The sequence shown here is derived from an EMBL/GenBank/DDBJ whole genome shotgun (WGS) entry which is preliminary data.</text>
</comment>
<dbReference type="Gene3D" id="3.40.50.720">
    <property type="entry name" value="NAD(P)-binding Rossmann-like Domain"/>
    <property type="match status" value="1"/>
</dbReference>
<dbReference type="InterPro" id="IPR029044">
    <property type="entry name" value="Nucleotide-diphossugar_trans"/>
</dbReference>
<dbReference type="Gene3D" id="3.40.1190.10">
    <property type="entry name" value="Mur-like, catalytic domain"/>
    <property type="match status" value="1"/>
</dbReference>
<evidence type="ECO:0000256" key="1">
    <source>
        <dbReference type="ARBA" id="ARBA00022598"/>
    </source>
</evidence>
<dbReference type="SUPFAM" id="SSF53244">
    <property type="entry name" value="MurD-like peptide ligases, peptide-binding domain"/>
    <property type="match status" value="1"/>
</dbReference>
<dbReference type="GO" id="GO:0008360">
    <property type="term" value="P:regulation of cell shape"/>
    <property type="evidence" value="ECO:0007669"/>
    <property type="project" value="UniProtKB-KW"/>
</dbReference>